<keyword evidence="6" id="KW-1185">Reference proteome</keyword>
<evidence type="ECO:0000256" key="1">
    <source>
        <dbReference type="ARBA" id="ARBA00023015"/>
    </source>
</evidence>
<dbReference type="InterPro" id="IPR036388">
    <property type="entry name" value="WH-like_DNA-bd_sf"/>
</dbReference>
<dbReference type="SUPFAM" id="SSF48008">
    <property type="entry name" value="GntR ligand-binding domain-like"/>
    <property type="match status" value="1"/>
</dbReference>
<dbReference type="EMBL" id="JAOQJX010000028">
    <property type="protein sequence ID" value="MCU6748654.1"/>
    <property type="molecule type" value="Genomic_DNA"/>
</dbReference>
<accession>A0ABT2TED1</accession>
<proteinExistence type="predicted"/>
<dbReference type="Pfam" id="PF07729">
    <property type="entry name" value="FCD"/>
    <property type="match status" value="1"/>
</dbReference>
<feature type="domain" description="HTH gntR-type" evidence="4">
    <location>
        <begin position="4"/>
        <end position="71"/>
    </location>
</feature>
<evidence type="ECO:0000256" key="3">
    <source>
        <dbReference type="ARBA" id="ARBA00023163"/>
    </source>
</evidence>
<dbReference type="Proteomes" id="UP001652394">
    <property type="component" value="Unassembled WGS sequence"/>
</dbReference>
<protein>
    <submittedName>
        <fullName evidence="5">GntR family transcriptional regulator</fullName>
    </submittedName>
</protein>
<dbReference type="InterPro" id="IPR008920">
    <property type="entry name" value="TF_FadR/GntR_C"/>
</dbReference>
<dbReference type="PANTHER" id="PTHR43537:SF24">
    <property type="entry name" value="GLUCONATE OPERON TRANSCRIPTIONAL REPRESSOR"/>
    <property type="match status" value="1"/>
</dbReference>
<evidence type="ECO:0000313" key="5">
    <source>
        <dbReference type="EMBL" id="MCU6748654.1"/>
    </source>
</evidence>
<comment type="caution">
    <text evidence="5">The sequence shown here is derived from an EMBL/GenBank/DDBJ whole genome shotgun (WGS) entry which is preliminary data.</text>
</comment>
<sequence>MKKESLKQQAYNIIKNKIITCKYPPNFLLNEEKLKEEIGASRTPIRDALSRLEQEDLVRILPKKGIMVSSLSIREINSLYEARMLIEPYAIAHYAIDIAKERFQYYEKRIREMGKKTRQGEEVQDDIYDLDDQMHLEMINATENEYFKALYERISYQNQRLRILSGVKSKERLEETQREHIKIIEACLEERWTDAADAMREHLVCSKRASFATMIESGDMLL</sequence>
<dbReference type="PANTHER" id="PTHR43537">
    <property type="entry name" value="TRANSCRIPTIONAL REGULATOR, GNTR FAMILY"/>
    <property type="match status" value="1"/>
</dbReference>
<evidence type="ECO:0000313" key="6">
    <source>
        <dbReference type="Proteomes" id="UP001652394"/>
    </source>
</evidence>
<dbReference type="PROSITE" id="PS50949">
    <property type="entry name" value="HTH_GNTR"/>
    <property type="match status" value="1"/>
</dbReference>
<dbReference type="InterPro" id="IPR000524">
    <property type="entry name" value="Tscrpt_reg_HTH_GntR"/>
</dbReference>
<evidence type="ECO:0000259" key="4">
    <source>
        <dbReference type="PROSITE" id="PS50949"/>
    </source>
</evidence>
<dbReference type="RefSeq" id="WP_059067321.1">
    <property type="nucleotide sequence ID" value="NZ_JAOQJX010000028.1"/>
</dbReference>
<dbReference type="Gene3D" id="1.20.120.530">
    <property type="entry name" value="GntR ligand-binding domain-like"/>
    <property type="match status" value="1"/>
</dbReference>
<gene>
    <name evidence="5" type="ORF">OCV51_13480</name>
</gene>
<dbReference type="Gene3D" id="1.10.10.10">
    <property type="entry name" value="Winged helix-like DNA-binding domain superfamily/Winged helix DNA-binding domain"/>
    <property type="match status" value="1"/>
</dbReference>
<name>A0ABT2TED1_9FIRM</name>
<evidence type="ECO:0000256" key="2">
    <source>
        <dbReference type="ARBA" id="ARBA00023125"/>
    </source>
</evidence>
<dbReference type="SMART" id="SM00895">
    <property type="entry name" value="FCD"/>
    <property type="match status" value="1"/>
</dbReference>
<keyword evidence="2" id="KW-0238">DNA-binding</keyword>
<organism evidence="5 6">
    <name type="scientific">Faecalicatena acetigenes</name>
    <dbReference type="NCBI Taxonomy" id="2981790"/>
    <lineage>
        <taxon>Bacteria</taxon>
        <taxon>Bacillati</taxon>
        <taxon>Bacillota</taxon>
        <taxon>Clostridia</taxon>
        <taxon>Lachnospirales</taxon>
        <taxon>Lachnospiraceae</taxon>
        <taxon>Faecalicatena</taxon>
    </lineage>
</organism>
<dbReference type="InterPro" id="IPR036390">
    <property type="entry name" value="WH_DNA-bd_sf"/>
</dbReference>
<keyword evidence="3" id="KW-0804">Transcription</keyword>
<reference evidence="5 6" key="1">
    <citation type="journal article" date="2021" name="ISME Commun">
        <title>Automated analysis of genomic sequences facilitates high-throughput and comprehensive description of bacteria.</title>
        <authorList>
            <person name="Hitch T.C.A."/>
        </authorList>
    </citation>
    <scope>NUCLEOTIDE SEQUENCE [LARGE SCALE GENOMIC DNA]</scope>
    <source>
        <strain evidence="5 6">H2_18</strain>
    </source>
</reference>
<dbReference type="SUPFAM" id="SSF46785">
    <property type="entry name" value="Winged helix' DNA-binding domain"/>
    <property type="match status" value="1"/>
</dbReference>
<dbReference type="PRINTS" id="PR00035">
    <property type="entry name" value="HTHGNTR"/>
</dbReference>
<dbReference type="Pfam" id="PF00392">
    <property type="entry name" value="GntR"/>
    <property type="match status" value="1"/>
</dbReference>
<dbReference type="SMART" id="SM00345">
    <property type="entry name" value="HTH_GNTR"/>
    <property type="match status" value="1"/>
</dbReference>
<keyword evidence="1" id="KW-0805">Transcription regulation</keyword>
<dbReference type="InterPro" id="IPR011711">
    <property type="entry name" value="GntR_C"/>
</dbReference>